<dbReference type="GO" id="GO:0008270">
    <property type="term" value="F:zinc ion binding"/>
    <property type="evidence" value="ECO:0007669"/>
    <property type="project" value="UniProtKB-KW"/>
</dbReference>
<evidence type="ECO:0000256" key="3">
    <source>
        <dbReference type="ARBA" id="ARBA00022771"/>
    </source>
</evidence>
<proteinExistence type="predicted"/>
<evidence type="ECO:0000256" key="4">
    <source>
        <dbReference type="ARBA" id="ARBA00022833"/>
    </source>
</evidence>
<keyword evidence="1" id="KW-0479">Metal-binding</keyword>
<dbReference type="InterPro" id="IPR036236">
    <property type="entry name" value="Znf_C2H2_sf"/>
</dbReference>
<dbReference type="EMBL" id="JACAGC010000022">
    <property type="protein sequence ID" value="KAF6287423.1"/>
    <property type="molecule type" value="Genomic_DNA"/>
</dbReference>
<dbReference type="InterPro" id="IPR001909">
    <property type="entry name" value="KRAB"/>
</dbReference>
<accession>A0A7J7SGG6</accession>
<dbReference type="InterPro" id="IPR050169">
    <property type="entry name" value="Krueppel_C2H2_ZnF"/>
</dbReference>
<dbReference type="SUPFAM" id="SSF109640">
    <property type="entry name" value="KRAB domain (Kruppel-associated box)"/>
    <property type="match status" value="1"/>
</dbReference>
<organism evidence="6 7">
    <name type="scientific">Rhinolophus ferrumequinum</name>
    <name type="common">Greater horseshoe bat</name>
    <dbReference type="NCBI Taxonomy" id="59479"/>
    <lineage>
        <taxon>Eukaryota</taxon>
        <taxon>Metazoa</taxon>
        <taxon>Chordata</taxon>
        <taxon>Craniata</taxon>
        <taxon>Vertebrata</taxon>
        <taxon>Euteleostomi</taxon>
        <taxon>Mammalia</taxon>
        <taxon>Eutheria</taxon>
        <taxon>Laurasiatheria</taxon>
        <taxon>Chiroptera</taxon>
        <taxon>Yinpterochiroptera</taxon>
        <taxon>Rhinolophoidea</taxon>
        <taxon>Rhinolophidae</taxon>
        <taxon>Rhinolophinae</taxon>
        <taxon>Rhinolophus</taxon>
    </lineage>
</organism>
<sequence length="127" mass="14239">MCQGNVTFEDVAVYFSREEWGSLMRLRGTCDVMLENFALISSLGCLCSIENEKAPFGQSVSLERVPQIRTPKPDPSVQKAHHCEVCVPIMEDILYLTDYQGTHTGQKLNTCVTCGKQLCFTANLHQH</sequence>
<dbReference type="Gene3D" id="3.30.160.60">
    <property type="entry name" value="Classic Zinc Finger"/>
    <property type="match status" value="1"/>
</dbReference>
<name>A0A7J7SGG6_RHIFE</name>
<dbReference type="Pfam" id="PF01352">
    <property type="entry name" value="KRAB"/>
    <property type="match status" value="1"/>
</dbReference>
<comment type="caution">
    <text evidence="6">The sequence shown here is derived from an EMBL/GenBank/DDBJ whole genome shotgun (WGS) entry which is preliminary data.</text>
</comment>
<dbReference type="PROSITE" id="PS50805">
    <property type="entry name" value="KRAB"/>
    <property type="match status" value="1"/>
</dbReference>
<keyword evidence="2" id="KW-0677">Repeat</keyword>
<keyword evidence="3" id="KW-0863">Zinc-finger</keyword>
<protein>
    <recommendedName>
        <fullName evidence="5">KRAB domain-containing protein</fullName>
    </recommendedName>
</protein>
<dbReference type="SMART" id="SM00349">
    <property type="entry name" value="KRAB"/>
    <property type="match status" value="1"/>
</dbReference>
<gene>
    <name evidence="6" type="ORF">mRhiFer1_000122</name>
</gene>
<dbReference type="Proteomes" id="UP000585614">
    <property type="component" value="Unassembled WGS sequence"/>
</dbReference>
<feature type="domain" description="KRAB" evidence="5">
    <location>
        <begin position="6"/>
        <end position="88"/>
    </location>
</feature>
<keyword evidence="4" id="KW-0862">Zinc</keyword>
<dbReference type="InterPro" id="IPR036051">
    <property type="entry name" value="KRAB_dom_sf"/>
</dbReference>
<dbReference type="GO" id="GO:0006355">
    <property type="term" value="P:regulation of DNA-templated transcription"/>
    <property type="evidence" value="ECO:0007669"/>
    <property type="project" value="InterPro"/>
</dbReference>
<dbReference type="PANTHER" id="PTHR23232:SF133">
    <property type="entry name" value="RIKEN CDNA 1700020N01 GENE"/>
    <property type="match status" value="1"/>
</dbReference>
<evidence type="ECO:0000256" key="1">
    <source>
        <dbReference type="ARBA" id="ARBA00022723"/>
    </source>
</evidence>
<evidence type="ECO:0000256" key="2">
    <source>
        <dbReference type="ARBA" id="ARBA00022737"/>
    </source>
</evidence>
<dbReference type="AlphaFoldDB" id="A0A7J7SGG6"/>
<dbReference type="PANTHER" id="PTHR23232">
    <property type="entry name" value="KRAB DOMAIN C2H2 ZINC FINGER"/>
    <property type="match status" value="1"/>
</dbReference>
<evidence type="ECO:0000259" key="5">
    <source>
        <dbReference type="PROSITE" id="PS50805"/>
    </source>
</evidence>
<evidence type="ECO:0000313" key="7">
    <source>
        <dbReference type="Proteomes" id="UP000585614"/>
    </source>
</evidence>
<reference evidence="6 7" key="1">
    <citation type="journal article" date="2020" name="Nature">
        <title>Six reference-quality genomes reveal evolution of bat adaptations.</title>
        <authorList>
            <person name="Jebb D."/>
            <person name="Huang Z."/>
            <person name="Pippel M."/>
            <person name="Hughes G.M."/>
            <person name="Lavrichenko K."/>
            <person name="Devanna P."/>
            <person name="Winkler S."/>
            <person name="Jermiin L.S."/>
            <person name="Skirmuntt E.C."/>
            <person name="Katzourakis A."/>
            <person name="Burkitt-Gray L."/>
            <person name="Ray D.A."/>
            <person name="Sullivan K.A.M."/>
            <person name="Roscito J.G."/>
            <person name="Kirilenko B.M."/>
            <person name="Davalos L.M."/>
            <person name="Corthals A.P."/>
            <person name="Power M.L."/>
            <person name="Jones G."/>
            <person name="Ransome R.D."/>
            <person name="Dechmann D.K.N."/>
            <person name="Locatelli A.G."/>
            <person name="Puechmaille S.J."/>
            <person name="Fedrigo O."/>
            <person name="Jarvis E.D."/>
            <person name="Hiller M."/>
            <person name="Vernes S.C."/>
            <person name="Myers E.W."/>
            <person name="Teeling E.C."/>
        </authorList>
    </citation>
    <scope>NUCLEOTIDE SEQUENCE [LARGE SCALE GENOMIC DNA]</scope>
    <source>
        <strain evidence="6">MRhiFer1</strain>
        <tissue evidence="6">Lung</tissue>
    </source>
</reference>
<dbReference type="SUPFAM" id="SSF57667">
    <property type="entry name" value="beta-beta-alpha zinc fingers"/>
    <property type="match status" value="1"/>
</dbReference>
<dbReference type="CDD" id="cd07765">
    <property type="entry name" value="KRAB_A-box"/>
    <property type="match status" value="1"/>
</dbReference>
<evidence type="ECO:0000313" key="6">
    <source>
        <dbReference type="EMBL" id="KAF6287423.1"/>
    </source>
</evidence>
<dbReference type="Gene3D" id="6.10.140.140">
    <property type="match status" value="1"/>
</dbReference>